<dbReference type="InterPro" id="IPR007272">
    <property type="entry name" value="Sulf_transp_TsuA/YedE"/>
</dbReference>
<feature type="transmembrane region" description="Helical" evidence="1">
    <location>
        <begin position="183"/>
        <end position="203"/>
    </location>
</feature>
<name>A0A382MSS8_9ZZZZ</name>
<dbReference type="EMBL" id="UINC01094819">
    <property type="protein sequence ID" value="SVC50381.1"/>
    <property type="molecule type" value="Genomic_DNA"/>
</dbReference>
<sequence>SALSLGGLVMMLGLILGAILGLRYLYWELEHLPQGTAGGSAETEGGMNWKTYSPWLGALVLLAAFFVSGIYRSMALTRTGGLLLCGLAFGIIIQRTRFCFVRAFRDPFMTGESEVGLAVSVSVIISLLGFVALKWTGIRSEEVFVSSTFWLGSLLGGFIFGFGMLLSGGCGSGSLWRAREGQLKLILAVIFFAFSNFLFRTLIIQFEGLKSLIGVPVCLPDWLSYPGAVILIVLFFGAYFIFVSWNEETDAAVLDM</sequence>
<evidence type="ECO:0000256" key="1">
    <source>
        <dbReference type="SAM" id="Phobius"/>
    </source>
</evidence>
<dbReference type="AlphaFoldDB" id="A0A382MSS8"/>
<gene>
    <name evidence="2" type="ORF">METZ01_LOCUS303235</name>
</gene>
<accession>A0A382MSS8</accession>
<evidence type="ECO:0000313" key="2">
    <source>
        <dbReference type="EMBL" id="SVC50381.1"/>
    </source>
</evidence>
<reference evidence="2" key="1">
    <citation type="submission" date="2018-05" db="EMBL/GenBank/DDBJ databases">
        <authorList>
            <person name="Lanie J.A."/>
            <person name="Ng W.-L."/>
            <person name="Kazmierczak K.M."/>
            <person name="Andrzejewski T.M."/>
            <person name="Davidsen T.M."/>
            <person name="Wayne K.J."/>
            <person name="Tettelin H."/>
            <person name="Glass J.I."/>
            <person name="Rusch D."/>
            <person name="Podicherti R."/>
            <person name="Tsui H.-C.T."/>
            <person name="Winkler M.E."/>
        </authorList>
    </citation>
    <scope>NUCLEOTIDE SEQUENCE</scope>
</reference>
<feature type="transmembrane region" description="Helical" evidence="1">
    <location>
        <begin position="6"/>
        <end position="26"/>
    </location>
</feature>
<feature type="transmembrane region" description="Helical" evidence="1">
    <location>
        <begin position="223"/>
        <end position="242"/>
    </location>
</feature>
<keyword evidence="1" id="KW-0812">Transmembrane</keyword>
<keyword evidence="1" id="KW-0472">Membrane</keyword>
<protein>
    <submittedName>
        <fullName evidence="2">Uncharacterized protein</fullName>
    </submittedName>
</protein>
<proteinExistence type="predicted"/>
<dbReference type="Pfam" id="PF04143">
    <property type="entry name" value="Sulf_transp"/>
    <property type="match status" value="1"/>
</dbReference>
<feature type="transmembrane region" description="Helical" evidence="1">
    <location>
        <begin position="77"/>
        <end position="94"/>
    </location>
</feature>
<feature type="transmembrane region" description="Helical" evidence="1">
    <location>
        <begin position="52"/>
        <end position="71"/>
    </location>
</feature>
<feature type="non-terminal residue" evidence="2">
    <location>
        <position position="1"/>
    </location>
</feature>
<feature type="transmembrane region" description="Helical" evidence="1">
    <location>
        <begin position="115"/>
        <end position="137"/>
    </location>
</feature>
<feature type="transmembrane region" description="Helical" evidence="1">
    <location>
        <begin position="149"/>
        <end position="171"/>
    </location>
</feature>
<keyword evidence="1" id="KW-1133">Transmembrane helix</keyword>
<organism evidence="2">
    <name type="scientific">marine metagenome</name>
    <dbReference type="NCBI Taxonomy" id="408172"/>
    <lineage>
        <taxon>unclassified sequences</taxon>
        <taxon>metagenomes</taxon>
        <taxon>ecological metagenomes</taxon>
    </lineage>
</organism>